<reference evidence="4" key="1">
    <citation type="submission" date="2014-03" db="EMBL/GenBank/DDBJ databases">
        <authorList>
            <person name="Aksoy S."/>
            <person name="Warren W."/>
            <person name="Wilson R.K."/>
        </authorList>
    </citation>
    <scope>NUCLEOTIDE SEQUENCE [LARGE SCALE GENOMIC DNA]</scope>
    <source>
        <strain evidence="4">IAEA</strain>
    </source>
</reference>
<evidence type="ECO:0000256" key="1">
    <source>
        <dbReference type="ARBA" id="ARBA00022441"/>
    </source>
</evidence>
<protein>
    <submittedName>
        <fullName evidence="3">BACK domain-containing protein</fullName>
    </submittedName>
</protein>
<proteinExistence type="predicted"/>
<keyword evidence="1" id="KW-0880">Kelch repeat</keyword>
<dbReference type="EnsemblMetazoa" id="GPAI037457-RA">
    <property type="protein sequence ID" value="GPAI037457-PA"/>
    <property type="gene ID" value="GPAI037457"/>
</dbReference>
<keyword evidence="4" id="KW-1185">Reference proteome</keyword>
<dbReference type="InterPro" id="IPR015915">
    <property type="entry name" value="Kelch-typ_b-propeller"/>
</dbReference>
<feature type="domain" description="BACK" evidence="2">
    <location>
        <begin position="11"/>
        <end position="58"/>
    </location>
</feature>
<evidence type="ECO:0000313" key="4">
    <source>
        <dbReference type="Proteomes" id="UP000092445"/>
    </source>
</evidence>
<dbReference type="SMART" id="SM00612">
    <property type="entry name" value="Kelch"/>
    <property type="match status" value="3"/>
</dbReference>
<evidence type="ECO:0000313" key="3">
    <source>
        <dbReference type="EnsemblMetazoa" id="GPAI037457-PA"/>
    </source>
</evidence>
<dbReference type="PANTHER" id="PTHR45632">
    <property type="entry name" value="LD33804P"/>
    <property type="match status" value="1"/>
</dbReference>
<dbReference type="Proteomes" id="UP000092445">
    <property type="component" value="Unassembled WGS sequence"/>
</dbReference>
<dbReference type="SUPFAM" id="SSF117281">
    <property type="entry name" value="Kelch motif"/>
    <property type="match status" value="1"/>
</dbReference>
<accession>A0A1B0A8B1</accession>
<dbReference type="Gene3D" id="2.120.10.80">
    <property type="entry name" value="Kelch-type beta propeller"/>
    <property type="match status" value="1"/>
</dbReference>
<dbReference type="PANTHER" id="PTHR45632:SF17">
    <property type="entry name" value="KELCH-LIKE PROTEIN 31"/>
    <property type="match status" value="1"/>
</dbReference>
<dbReference type="Gene3D" id="1.25.40.420">
    <property type="match status" value="1"/>
</dbReference>
<organism evidence="3 4">
    <name type="scientific">Glossina pallidipes</name>
    <name type="common">Tsetse fly</name>
    <dbReference type="NCBI Taxonomy" id="7398"/>
    <lineage>
        <taxon>Eukaryota</taxon>
        <taxon>Metazoa</taxon>
        <taxon>Ecdysozoa</taxon>
        <taxon>Arthropoda</taxon>
        <taxon>Hexapoda</taxon>
        <taxon>Insecta</taxon>
        <taxon>Pterygota</taxon>
        <taxon>Neoptera</taxon>
        <taxon>Endopterygota</taxon>
        <taxon>Diptera</taxon>
        <taxon>Brachycera</taxon>
        <taxon>Muscomorpha</taxon>
        <taxon>Hippoboscoidea</taxon>
        <taxon>Glossinidae</taxon>
        <taxon>Glossina</taxon>
    </lineage>
</organism>
<dbReference type="VEuPathDB" id="VectorBase:GPAI037457"/>
<reference evidence="3" key="2">
    <citation type="submission" date="2020-05" db="UniProtKB">
        <authorList>
            <consortium name="EnsemblMetazoa"/>
        </authorList>
    </citation>
    <scope>IDENTIFICATION</scope>
    <source>
        <strain evidence="3">IAEA</strain>
    </source>
</reference>
<evidence type="ECO:0000259" key="2">
    <source>
        <dbReference type="Pfam" id="PF07707"/>
    </source>
</evidence>
<dbReference type="Pfam" id="PF01344">
    <property type="entry name" value="Kelch_1"/>
    <property type="match status" value="2"/>
</dbReference>
<sequence length="272" mass="31028">IKEFIKIWQHSVKPEDGAYTAAINWVKGDVEGRRVHLVEFMSQIRLHLVSSEFLTNHIVAEPLLSENQKCLKIIVEALTHQLRDARGQILRGGQRLHRATQQCNKEYIFLAGGTFDLVTGLKETKVYDISKKEHIRMGNMNDNRFWNSVVSLNNMVYSAGGYSGSALGTAELYNPVSKRWNYVAAMNNVRSCFGMCVCDSLIYAVGGWVTSTVEVYDPTVNEWFLLRNMPAIGNFNRTTAEEGSLYSLTRSDIYGKNKLYRFDPREGDWFHI</sequence>
<dbReference type="Pfam" id="PF07707">
    <property type="entry name" value="BACK"/>
    <property type="match status" value="1"/>
</dbReference>
<dbReference type="InterPro" id="IPR011705">
    <property type="entry name" value="BACK"/>
</dbReference>
<dbReference type="InterPro" id="IPR006652">
    <property type="entry name" value="Kelch_1"/>
</dbReference>
<dbReference type="AlphaFoldDB" id="A0A1B0A8B1"/>
<name>A0A1B0A8B1_GLOPL</name>
<dbReference type="STRING" id="7398.A0A1B0A8B1"/>